<dbReference type="PANTHER" id="PTHR43425">
    <property type="entry name" value="OXYGEN-INSENSITIVE NADPH NITROREDUCTASE"/>
    <property type="match status" value="1"/>
</dbReference>
<proteinExistence type="inferred from homology"/>
<keyword evidence="3" id="KW-0288">FMN</keyword>
<dbReference type="AlphaFoldDB" id="L0A001"/>
<dbReference type="GO" id="GO:0016491">
    <property type="term" value="F:oxidoreductase activity"/>
    <property type="evidence" value="ECO:0007669"/>
    <property type="project" value="UniProtKB-KW"/>
</dbReference>
<evidence type="ECO:0000256" key="1">
    <source>
        <dbReference type="ARBA" id="ARBA00008366"/>
    </source>
</evidence>
<gene>
    <name evidence="6" type="ordered locus">Deipe_0944</name>
</gene>
<comment type="similarity">
    <text evidence="1">Belongs to the flavin oxidoreductase frp family.</text>
</comment>
<evidence type="ECO:0000256" key="3">
    <source>
        <dbReference type="ARBA" id="ARBA00022643"/>
    </source>
</evidence>
<keyword evidence="7" id="KW-1185">Reference proteome</keyword>
<evidence type="ECO:0000256" key="4">
    <source>
        <dbReference type="ARBA" id="ARBA00023002"/>
    </source>
</evidence>
<accession>L0A001</accession>
<protein>
    <submittedName>
        <fullName evidence="6">Nitroreductase</fullName>
    </submittedName>
</protein>
<dbReference type="Proteomes" id="UP000010467">
    <property type="component" value="Chromosome"/>
</dbReference>
<evidence type="ECO:0000313" key="6">
    <source>
        <dbReference type="EMBL" id="AFZ66512.1"/>
    </source>
</evidence>
<evidence type="ECO:0000256" key="2">
    <source>
        <dbReference type="ARBA" id="ARBA00022630"/>
    </source>
</evidence>
<dbReference type="STRING" id="937777.Deipe_0944"/>
<dbReference type="EMBL" id="CP003382">
    <property type="protein sequence ID" value="AFZ66512.1"/>
    <property type="molecule type" value="Genomic_DNA"/>
</dbReference>
<dbReference type="SUPFAM" id="SSF55469">
    <property type="entry name" value="FMN-dependent nitroreductase-like"/>
    <property type="match status" value="1"/>
</dbReference>
<name>L0A001_DEIPD</name>
<dbReference type="InterPro" id="IPR016446">
    <property type="entry name" value="Flavin_OxRdtase_Frp"/>
</dbReference>
<dbReference type="OrthoDB" id="9775805at2"/>
<dbReference type="Pfam" id="PF00881">
    <property type="entry name" value="Nitroreductase"/>
    <property type="match status" value="1"/>
</dbReference>
<dbReference type="PATRIC" id="fig|937777.3.peg.951"/>
<organism evidence="6 7">
    <name type="scientific">Deinococcus peraridilitoris (strain DSM 19664 / LMG 22246 / CIP 109416 / KR-200)</name>
    <dbReference type="NCBI Taxonomy" id="937777"/>
    <lineage>
        <taxon>Bacteria</taxon>
        <taxon>Thermotogati</taxon>
        <taxon>Deinococcota</taxon>
        <taxon>Deinococci</taxon>
        <taxon>Deinococcales</taxon>
        <taxon>Deinococcaceae</taxon>
        <taxon>Deinococcus</taxon>
    </lineage>
</organism>
<evidence type="ECO:0000313" key="7">
    <source>
        <dbReference type="Proteomes" id="UP000010467"/>
    </source>
</evidence>
<feature type="domain" description="Nitroreductase" evidence="5">
    <location>
        <begin position="14"/>
        <end position="163"/>
    </location>
</feature>
<dbReference type="InterPro" id="IPR029479">
    <property type="entry name" value="Nitroreductase"/>
</dbReference>
<dbReference type="KEGG" id="dpd:Deipe_0944"/>
<dbReference type="eggNOG" id="COG0778">
    <property type="taxonomic scope" value="Bacteria"/>
</dbReference>
<evidence type="ECO:0000259" key="5">
    <source>
        <dbReference type="Pfam" id="PF00881"/>
    </source>
</evidence>
<dbReference type="PANTHER" id="PTHR43425:SF2">
    <property type="entry name" value="OXYGEN-INSENSITIVE NADPH NITROREDUCTASE"/>
    <property type="match status" value="1"/>
</dbReference>
<dbReference type="Gene3D" id="3.40.109.10">
    <property type="entry name" value="NADH Oxidase"/>
    <property type="match status" value="1"/>
</dbReference>
<keyword evidence="4" id="KW-0560">Oxidoreductase</keyword>
<keyword evidence="2" id="KW-0285">Flavoprotein</keyword>
<dbReference type="InterPro" id="IPR000415">
    <property type="entry name" value="Nitroreductase-like"/>
</dbReference>
<dbReference type="HOGENOM" id="CLU_070764_0_1_0"/>
<reference evidence="7" key="1">
    <citation type="submission" date="2012-03" db="EMBL/GenBank/DDBJ databases">
        <title>Complete sequence of chromosome of Deinococcus peraridilitoris DSM 19664.</title>
        <authorList>
            <person name="Lucas S."/>
            <person name="Copeland A."/>
            <person name="Lapidus A."/>
            <person name="Glavina del Rio T."/>
            <person name="Dalin E."/>
            <person name="Tice H."/>
            <person name="Bruce D."/>
            <person name="Goodwin L."/>
            <person name="Pitluck S."/>
            <person name="Peters L."/>
            <person name="Mikhailova N."/>
            <person name="Lu M."/>
            <person name="Kyrpides N."/>
            <person name="Mavromatis K."/>
            <person name="Ivanova N."/>
            <person name="Brettin T."/>
            <person name="Detter J.C."/>
            <person name="Han C."/>
            <person name="Larimer F."/>
            <person name="Land M."/>
            <person name="Hauser L."/>
            <person name="Markowitz V."/>
            <person name="Cheng J.-F."/>
            <person name="Hugenholtz P."/>
            <person name="Woyke T."/>
            <person name="Wu D."/>
            <person name="Pukall R."/>
            <person name="Steenblock K."/>
            <person name="Brambilla E."/>
            <person name="Klenk H.-P."/>
            <person name="Eisen J.A."/>
        </authorList>
    </citation>
    <scope>NUCLEOTIDE SEQUENCE [LARGE SCALE GENOMIC DNA]</scope>
    <source>
        <strain evidence="7">DSM 19664 / LMG 22246 / CIP 109416 / KR-200</strain>
    </source>
</reference>
<sequence>MTPEDVKAFFDAHWTVRRFKTFELPREHLDVLLHAAQRAPTDATAQMYSFVQLRDPALRARIGELTGNPHFAAASVAFVVCADVYRLRRVLEARGYPYGKWPAAAVHFSIGDAVMAAQNMLIAAEMLGYRGCWIGGVLSALPEVMELLALPELVFPFAGLVVGVPDEAPKSRPRVARSLILHEDRYRLPTGAEIEGALADMAPITARGDWAQTLAGYFALGGTMEARDVTLQAVLARQGFSHVRSFDEAFARAETLGFADLRVRRRGEGFEAWLDRVEAAHRGEGNSPLQALLEAIEDASQAAHGWEG</sequence>
<dbReference type="RefSeq" id="WP_015234822.1">
    <property type="nucleotide sequence ID" value="NC_019793.1"/>
</dbReference>